<dbReference type="EMBL" id="JACVVK020000320">
    <property type="protein sequence ID" value="KAK7478653.1"/>
    <property type="molecule type" value="Genomic_DNA"/>
</dbReference>
<dbReference type="AlphaFoldDB" id="A0ABD0JUT9"/>
<dbReference type="Proteomes" id="UP001519460">
    <property type="component" value="Unassembled WGS sequence"/>
</dbReference>
<sequence length="96" mass="11165">MALHVTTMSVFFKCTGLAYNAKLPRQYFSIIYQQPTPSLISRGYSSSPHNKPTRFADDQFTPHDWRKQLTTATTHFTSHTHVPFSSVKYADRHKFR</sequence>
<keyword evidence="2" id="KW-1185">Reference proteome</keyword>
<reference evidence="1 2" key="1">
    <citation type="journal article" date="2023" name="Sci. Data">
        <title>Genome assembly of the Korean intertidal mud-creeper Batillaria attramentaria.</title>
        <authorList>
            <person name="Patra A.K."/>
            <person name="Ho P.T."/>
            <person name="Jun S."/>
            <person name="Lee S.J."/>
            <person name="Kim Y."/>
            <person name="Won Y.J."/>
        </authorList>
    </citation>
    <scope>NUCLEOTIDE SEQUENCE [LARGE SCALE GENOMIC DNA]</scope>
    <source>
        <strain evidence="1">Wonlab-2016</strain>
    </source>
</reference>
<name>A0ABD0JUT9_9CAEN</name>
<evidence type="ECO:0000313" key="1">
    <source>
        <dbReference type="EMBL" id="KAK7478653.1"/>
    </source>
</evidence>
<organism evidence="1 2">
    <name type="scientific">Batillaria attramentaria</name>
    <dbReference type="NCBI Taxonomy" id="370345"/>
    <lineage>
        <taxon>Eukaryota</taxon>
        <taxon>Metazoa</taxon>
        <taxon>Spiralia</taxon>
        <taxon>Lophotrochozoa</taxon>
        <taxon>Mollusca</taxon>
        <taxon>Gastropoda</taxon>
        <taxon>Caenogastropoda</taxon>
        <taxon>Sorbeoconcha</taxon>
        <taxon>Cerithioidea</taxon>
        <taxon>Batillariidae</taxon>
        <taxon>Batillaria</taxon>
    </lineage>
</organism>
<protein>
    <submittedName>
        <fullName evidence="1">Uncharacterized protein</fullName>
    </submittedName>
</protein>
<comment type="caution">
    <text evidence="1">The sequence shown here is derived from an EMBL/GenBank/DDBJ whole genome shotgun (WGS) entry which is preliminary data.</text>
</comment>
<proteinExistence type="predicted"/>
<evidence type="ECO:0000313" key="2">
    <source>
        <dbReference type="Proteomes" id="UP001519460"/>
    </source>
</evidence>
<accession>A0ABD0JUT9</accession>
<gene>
    <name evidence="1" type="ORF">BaRGS_00030116</name>
</gene>